<evidence type="ECO:0000256" key="1">
    <source>
        <dbReference type="ARBA" id="ARBA00023015"/>
    </source>
</evidence>
<evidence type="ECO:0000313" key="7">
    <source>
        <dbReference type="Proteomes" id="UP001501594"/>
    </source>
</evidence>
<dbReference type="SUPFAM" id="SSF48498">
    <property type="entry name" value="Tetracyclin repressor-like, C-terminal domain"/>
    <property type="match status" value="1"/>
</dbReference>
<dbReference type="Pfam" id="PF00440">
    <property type="entry name" value="TetR_N"/>
    <property type="match status" value="1"/>
</dbReference>
<proteinExistence type="predicted"/>
<keyword evidence="1" id="KW-0805">Transcription regulation</keyword>
<dbReference type="InterPro" id="IPR001647">
    <property type="entry name" value="HTH_TetR"/>
</dbReference>
<dbReference type="Gene3D" id="1.10.357.10">
    <property type="entry name" value="Tetracycline Repressor, domain 2"/>
    <property type="match status" value="1"/>
</dbReference>
<dbReference type="SUPFAM" id="SSF46689">
    <property type="entry name" value="Homeodomain-like"/>
    <property type="match status" value="1"/>
</dbReference>
<dbReference type="InterPro" id="IPR009057">
    <property type="entry name" value="Homeodomain-like_sf"/>
</dbReference>
<dbReference type="PROSITE" id="PS50977">
    <property type="entry name" value="HTH_TETR_2"/>
    <property type="match status" value="1"/>
</dbReference>
<dbReference type="InterPro" id="IPR036271">
    <property type="entry name" value="Tet_transcr_reg_TetR-rel_C_sf"/>
</dbReference>
<keyword evidence="7" id="KW-1185">Reference proteome</keyword>
<dbReference type="InterPro" id="IPR011075">
    <property type="entry name" value="TetR_C"/>
</dbReference>
<name>A0ABP8E0P8_9MICO</name>
<dbReference type="Proteomes" id="UP001501594">
    <property type="component" value="Unassembled WGS sequence"/>
</dbReference>
<comment type="caution">
    <text evidence="6">The sequence shown here is derived from an EMBL/GenBank/DDBJ whole genome shotgun (WGS) entry which is preliminary data.</text>
</comment>
<feature type="DNA-binding region" description="H-T-H motif" evidence="4">
    <location>
        <begin position="26"/>
        <end position="45"/>
    </location>
</feature>
<feature type="domain" description="HTH tetR-type" evidence="5">
    <location>
        <begin position="3"/>
        <end position="63"/>
    </location>
</feature>
<evidence type="ECO:0000256" key="4">
    <source>
        <dbReference type="PROSITE-ProRule" id="PRU00335"/>
    </source>
</evidence>
<dbReference type="Pfam" id="PF16859">
    <property type="entry name" value="TetR_C_11"/>
    <property type="match status" value="1"/>
</dbReference>
<organism evidence="6 7">
    <name type="scientific">Frondihabitans peucedani</name>
    <dbReference type="NCBI Taxonomy" id="598626"/>
    <lineage>
        <taxon>Bacteria</taxon>
        <taxon>Bacillati</taxon>
        <taxon>Actinomycetota</taxon>
        <taxon>Actinomycetes</taxon>
        <taxon>Micrococcales</taxon>
        <taxon>Microbacteriaceae</taxon>
        <taxon>Frondihabitans</taxon>
    </lineage>
</organism>
<keyword evidence="3" id="KW-0804">Transcription</keyword>
<reference evidence="7" key="1">
    <citation type="journal article" date="2019" name="Int. J. Syst. Evol. Microbiol.">
        <title>The Global Catalogue of Microorganisms (GCM) 10K type strain sequencing project: providing services to taxonomists for standard genome sequencing and annotation.</title>
        <authorList>
            <consortium name="The Broad Institute Genomics Platform"/>
            <consortium name="The Broad Institute Genome Sequencing Center for Infectious Disease"/>
            <person name="Wu L."/>
            <person name="Ma J."/>
        </authorList>
    </citation>
    <scope>NUCLEOTIDE SEQUENCE [LARGE SCALE GENOMIC DNA]</scope>
    <source>
        <strain evidence="7">JCM 17442</strain>
    </source>
</reference>
<sequence>MDRSLDDVVLSTTLDLLADLTPDRVTLDEVASRTGRAKTTLYRRWATKTDLILAAVRSLGSPPEVERLPDRGSLRADLLAVVDSAWLGGPTRRLVLFAGLGAAARSVPGLREVVDAAVTEPYVDIYRRLLLRAIERGEVPERVASSVDVLAAVIPAMSSHRLESGGVTPGRDYYVAVVDDVVLAAVRGAAG</sequence>
<evidence type="ECO:0000256" key="3">
    <source>
        <dbReference type="ARBA" id="ARBA00023163"/>
    </source>
</evidence>
<dbReference type="Gene3D" id="1.10.10.60">
    <property type="entry name" value="Homeodomain-like"/>
    <property type="match status" value="1"/>
</dbReference>
<accession>A0ABP8E0P8</accession>
<keyword evidence="2 4" id="KW-0238">DNA-binding</keyword>
<gene>
    <name evidence="6" type="ORF">GCM10022256_13920</name>
</gene>
<dbReference type="RefSeq" id="WP_344794441.1">
    <property type="nucleotide sequence ID" value="NZ_BAABAU010000001.1"/>
</dbReference>
<evidence type="ECO:0000259" key="5">
    <source>
        <dbReference type="PROSITE" id="PS50977"/>
    </source>
</evidence>
<dbReference type="EMBL" id="BAABAU010000001">
    <property type="protein sequence ID" value="GAA4265780.1"/>
    <property type="molecule type" value="Genomic_DNA"/>
</dbReference>
<protein>
    <recommendedName>
        <fullName evidence="5">HTH tetR-type domain-containing protein</fullName>
    </recommendedName>
</protein>
<evidence type="ECO:0000313" key="6">
    <source>
        <dbReference type="EMBL" id="GAA4265780.1"/>
    </source>
</evidence>
<evidence type="ECO:0000256" key="2">
    <source>
        <dbReference type="ARBA" id="ARBA00023125"/>
    </source>
</evidence>